<dbReference type="Gene3D" id="3.40.50.150">
    <property type="entry name" value="Vaccinia Virus protein VP39"/>
    <property type="match status" value="1"/>
</dbReference>
<dbReference type="EMBL" id="JANJZL010000004">
    <property type="protein sequence ID" value="MCR2044196.1"/>
    <property type="molecule type" value="Genomic_DNA"/>
</dbReference>
<dbReference type="SUPFAM" id="SSF53335">
    <property type="entry name" value="S-adenosyl-L-methionine-dependent methyltransferases"/>
    <property type="match status" value="1"/>
</dbReference>
<dbReference type="CDD" id="cd02440">
    <property type="entry name" value="AdoMet_MTases"/>
    <property type="match status" value="1"/>
</dbReference>
<dbReference type="AlphaFoldDB" id="A0A9X2MNC5"/>
<dbReference type="Proteomes" id="UP001142078">
    <property type="component" value="Unassembled WGS sequence"/>
</dbReference>
<evidence type="ECO:0000313" key="3">
    <source>
        <dbReference type="Proteomes" id="UP001142078"/>
    </source>
</evidence>
<protein>
    <submittedName>
        <fullName evidence="2">Class I SAM-dependent methyltransferase</fullName>
    </submittedName>
</protein>
<keyword evidence="3" id="KW-1185">Reference proteome</keyword>
<keyword evidence="2" id="KW-0808">Transferase</keyword>
<gene>
    <name evidence="2" type="ORF">NSA23_08700</name>
</gene>
<sequence length="243" mass="28358">MANINRDSVSLDSYEKMAKYYFKEVDTKSFNAYYERPGLTSIIGDVEGMKVLDAGCAAGWYTNWLLEKGADEVIAIDFSPKMIDMTKIRVKDKENVKVIQHDLNNSLDFIENRSLDLIVSSLTIHYIKDLKRVFKNFYEKLKPDGRVVFSCHHPFLDFMLFEKEDYFKLELVEDEWETSIGTIQVDFYTRPLSKILEGPLSSGFVISRLEEPMPTDKFKEVNPEKYDIVLKKPRFLFIEAIKK</sequence>
<dbReference type="Pfam" id="PF08241">
    <property type="entry name" value="Methyltransf_11"/>
    <property type="match status" value="1"/>
</dbReference>
<evidence type="ECO:0000259" key="1">
    <source>
        <dbReference type="Pfam" id="PF08241"/>
    </source>
</evidence>
<accession>A0A9X2MNC5</accession>
<keyword evidence="2" id="KW-0489">Methyltransferase</keyword>
<reference evidence="2" key="1">
    <citation type="submission" date="2022-07" db="EMBL/GenBank/DDBJ databases">
        <title>Enhanced cultured diversity of the mouse gut microbiota enables custom-made synthetic communities.</title>
        <authorList>
            <person name="Afrizal A."/>
        </authorList>
    </citation>
    <scope>NUCLEOTIDE SEQUENCE</scope>
    <source>
        <strain evidence="2">DSM 29482</strain>
    </source>
</reference>
<evidence type="ECO:0000313" key="2">
    <source>
        <dbReference type="EMBL" id="MCR2044196.1"/>
    </source>
</evidence>
<dbReference type="GO" id="GO:0008757">
    <property type="term" value="F:S-adenosylmethionine-dependent methyltransferase activity"/>
    <property type="evidence" value="ECO:0007669"/>
    <property type="project" value="InterPro"/>
</dbReference>
<organism evidence="2 3">
    <name type="scientific">Anaerosalibacter massiliensis</name>
    <dbReference type="NCBI Taxonomy" id="1347392"/>
    <lineage>
        <taxon>Bacteria</taxon>
        <taxon>Bacillati</taxon>
        <taxon>Bacillota</taxon>
        <taxon>Tissierellia</taxon>
        <taxon>Tissierellales</taxon>
        <taxon>Sporanaerobacteraceae</taxon>
        <taxon>Anaerosalibacter</taxon>
    </lineage>
</organism>
<proteinExistence type="predicted"/>
<feature type="domain" description="Methyltransferase type 11" evidence="1">
    <location>
        <begin position="52"/>
        <end position="149"/>
    </location>
</feature>
<dbReference type="RefSeq" id="WP_222704798.1">
    <property type="nucleotide sequence ID" value="NZ_CABKTM010000049.1"/>
</dbReference>
<dbReference type="PANTHER" id="PTHR43861:SF1">
    <property type="entry name" value="TRANS-ACONITATE 2-METHYLTRANSFERASE"/>
    <property type="match status" value="1"/>
</dbReference>
<dbReference type="InterPro" id="IPR029063">
    <property type="entry name" value="SAM-dependent_MTases_sf"/>
</dbReference>
<dbReference type="InterPro" id="IPR013216">
    <property type="entry name" value="Methyltransf_11"/>
</dbReference>
<comment type="caution">
    <text evidence="2">The sequence shown here is derived from an EMBL/GenBank/DDBJ whole genome shotgun (WGS) entry which is preliminary data.</text>
</comment>
<name>A0A9X2MNC5_9FIRM</name>
<dbReference type="PANTHER" id="PTHR43861">
    <property type="entry name" value="TRANS-ACONITATE 2-METHYLTRANSFERASE-RELATED"/>
    <property type="match status" value="1"/>
</dbReference>
<dbReference type="GO" id="GO:0032259">
    <property type="term" value="P:methylation"/>
    <property type="evidence" value="ECO:0007669"/>
    <property type="project" value="UniProtKB-KW"/>
</dbReference>